<evidence type="ECO:0000256" key="1">
    <source>
        <dbReference type="SAM" id="Phobius"/>
    </source>
</evidence>
<keyword evidence="1" id="KW-1133">Transmembrane helix</keyword>
<proteinExistence type="predicted"/>
<protein>
    <submittedName>
        <fullName evidence="3">Geobacillin-26 family protein</fullName>
    </submittedName>
</protein>
<sequence length="153" mass="17409">MFKKAMIVLFLLILFPLQINAETSEMIQEGSAGGFHYQMSMEGRTLTWEIGHEKRKKTFQENRENEEALESFREAVNEAAGHRFTMFISAVYVVIVCITTIIFYKKTKHVPRSAGIIIACLGGIGLYFALTNYIDMKAALQDAGYYYVSLLMD</sequence>
<evidence type="ECO:0000313" key="4">
    <source>
        <dbReference type="Proteomes" id="UP000465062"/>
    </source>
</evidence>
<keyword evidence="2" id="KW-0732">Signal</keyword>
<feature type="transmembrane region" description="Helical" evidence="1">
    <location>
        <begin position="116"/>
        <end position="134"/>
    </location>
</feature>
<evidence type="ECO:0000256" key="2">
    <source>
        <dbReference type="SAM" id="SignalP"/>
    </source>
</evidence>
<reference evidence="3 4" key="1">
    <citation type="submission" date="2019-06" db="EMBL/GenBank/DDBJ databases">
        <title>An operon consisting of a P-type ATPase gene and a transcriptional regular gene given the different cadmium resistance in Bacillus vietamensis 151-6 and Bacillus marisflavi 151-25.</title>
        <authorList>
            <person name="Yu X."/>
        </authorList>
    </citation>
    <scope>NUCLEOTIDE SEQUENCE [LARGE SCALE GENOMIC DNA]</scope>
    <source>
        <strain evidence="3 4">151-6</strain>
    </source>
</reference>
<dbReference type="RefSeq" id="WP_159361306.1">
    <property type="nucleotide sequence ID" value="NZ_CP047394.1"/>
</dbReference>
<keyword evidence="1" id="KW-0472">Membrane</keyword>
<feature type="transmembrane region" description="Helical" evidence="1">
    <location>
        <begin position="84"/>
        <end position="104"/>
    </location>
</feature>
<evidence type="ECO:0000313" key="3">
    <source>
        <dbReference type="EMBL" id="QHE60311.1"/>
    </source>
</evidence>
<organism evidence="3 4">
    <name type="scientific">Rossellomorea vietnamensis</name>
    <dbReference type="NCBI Taxonomy" id="218284"/>
    <lineage>
        <taxon>Bacteria</taxon>
        <taxon>Bacillati</taxon>
        <taxon>Bacillota</taxon>
        <taxon>Bacilli</taxon>
        <taxon>Bacillales</taxon>
        <taxon>Bacillaceae</taxon>
        <taxon>Rossellomorea</taxon>
    </lineage>
</organism>
<dbReference type="KEGG" id="bvq:FHE72_04105"/>
<dbReference type="NCBIfam" id="NF035925">
    <property type="entry name" value="Geo26A_fam"/>
    <property type="match status" value="1"/>
</dbReference>
<name>A0A6I6UMM6_9BACI</name>
<dbReference type="AlphaFoldDB" id="A0A6I6UMM6"/>
<feature type="signal peptide" evidence="2">
    <location>
        <begin position="1"/>
        <end position="21"/>
    </location>
</feature>
<feature type="chain" id="PRO_5026259495" evidence="2">
    <location>
        <begin position="22"/>
        <end position="153"/>
    </location>
</feature>
<dbReference type="EMBL" id="CP047394">
    <property type="protein sequence ID" value="QHE60311.1"/>
    <property type="molecule type" value="Genomic_DNA"/>
</dbReference>
<dbReference type="Proteomes" id="UP000465062">
    <property type="component" value="Chromosome"/>
</dbReference>
<keyword evidence="1" id="KW-0812">Transmembrane</keyword>
<accession>A0A6I6UMM6</accession>
<gene>
    <name evidence="3" type="ORF">FHE72_04105</name>
</gene>